<dbReference type="OrthoDB" id="630188at2759"/>
<feature type="transmembrane region" description="Helical" evidence="8">
    <location>
        <begin position="20"/>
        <end position="38"/>
    </location>
</feature>
<evidence type="ECO:0000256" key="4">
    <source>
        <dbReference type="ARBA" id="ARBA00022968"/>
    </source>
</evidence>
<evidence type="ECO:0000256" key="1">
    <source>
        <dbReference type="ARBA" id="ARBA00004323"/>
    </source>
</evidence>
<dbReference type="EMBL" id="JADCNM010000004">
    <property type="protein sequence ID" value="KAG0486861.1"/>
    <property type="molecule type" value="Genomic_DNA"/>
</dbReference>
<evidence type="ECO:0000259" key="10">
    <source>
        <dbReference type="Pfam" id="PF14416"/>
    </source>
</evidence>
<keyword evidence="5 8" id="KW-1133">Transmembrane helix</keyword>
<organism evidence="11 12">
    <name type="scientific">Vanilla planifolia</name>
    <name type="common">Vanilla</name>
    <dbReference type="NCBI Taxonomy" id="51239"/>
    <lineage>
        <taxon>Eukaryota</taxon>
        <taxon>Viridiplantae</taxon>
        <taxon>Streptophyta</taxon>
        <taxon>Embryophyta</taxon>
        <taxon>Tracheophyta</taxon>
        <taxon>Spermatophyta</taxon>
        <taxon>Magnoliopsida</taxon>
        <taxon>Liliopsida</taxon>
        <taxon>Asparagales</taxon>
        <taxon>Orchidaceae</taxon>
        <taxon>Vanilloideae</taxon>
        <taxon>Vanilleae</taxon>
        <taxon>Vanilla</taxon>
    </lineage>
</organism>
<dbReference type="InterPro" id="IPR025846">
    <property type="entry name" value="TBL_N"/>
</dbReference>
<keyword evidence="3 8" id="KW-0812">Transmembrane</keyword>
<dbReference type="GO" id="GO:0000139">
    <property type="term" value="C:Golgi membrane"/>
    <property type="evidence" value="ECO:0007669"/>
    <property type="project" value="UniProtKB-SubCell"/>
</dbReference>
<accession>A0A835R6X2</accession>
<gene>
    <name evidence="11" type="ORF">HPP92_008956</name>
</gene>
<evidence type="ECO:0000313" key="12">
    <source>
        <dbReference type="Proteomes" id="UP000639772"/>
    </source>
</evidence>
<dbReference type="Pfam" id="PF14416">
    <property type="entry name" value="PMR5N"/>
    <property type="match status" value="1"/>
</dbReference>
<keyword evidence="4" id="KW-0735">Signal-anchor</keyword>
<evidence type="ECO:0000256" key="8">
    <source>
        <dbReference type="SAM" id="Phobius"/>
    </source>
</evidence>
<evidence type="ECO:0008006" key="13">
    <source>
        <dbReference type="Google" id="ProtNLM"/>
    </source>
</evidence>
<evidence type="ECO:0000256" key="3">
    <source>
        <dbReference type="ARBA" id="ARBA00022692"/>
    </source>
</evidence>
<keyword evidence="6" id="KW-0333">Golgi apparatus</keyword>
<evidence type="ECO:0000259" key="9">
    <source>
        <dbReference type="Pfam" id="PF13839"/>
    </source>
</evidence>
<dbReference type="Proteomes" id="UP000639772">
    <property type="component" value="Unassembled WGS sequence"/>
</dbReference>
<dbReference type="InterPro" id="IPR029962">
    <property type="entry name" value="TBL"/>
</dbReference>
<name>A0A835R6X2_VANPL</name>
<evidence type="ECO:0000313" key="11">
    <source>
        <dbReference type="EMBL" id="KAG0486861.1"/>
    </source>
</evidence>
<evidence type="ECO:0000256" key="6">
    <source>
        <dbReference type="ARBA" id="ARBA00023034"/>
    </source>
</evidence>
<feature type="domain" description="Trichome birefringence-like C-terminal" evidence="9">
    <location>
        <begin position="146"/>
        <end position="432"/>
    </location>
</feature>
<comment type="subcellular location">
    <subcellularLocation>
        <location evidence="1">Golgi apparatus membrane</location>
        <topology evidence="1">Single-pass type II membrane protein</topology>
    </subcellularLocation>
</comment>
<sequence>MAGEEGKPCSVRMKNGRRFLLVLFVAALVIGFSLYLLYSNPHRADVPSCSAGIGEALPENTRVQGDPSLESASASYIQLPGMNATSEYLLQGKCDIFSGNWICNPSGPVYTNNSCKFIEAPQNCLRNGRPDAMYLYWRWKPNGCDLPQFDSFGFLNAMKDKSWAFIGDSIFRNHIQSMLCLLSKVYEPVEIYHDETFKSRTWYFSNHNFTVAMIWAPFLVKSETFEDDDGKASSEVHLYIDVLDNKWAAQYSKYDYVILSGGQWFLKTMVIWEDNTIVGCHNCKNSSIKEVGIDYPYRKVLQTVYHFMSSTEHKPIIFFRTWTPDHFEYGEWFSGGVCNRTRPYAAWQYNGKPVDHEMRKVELQEFWTAARRGIRLRLLDTFFLSVLRPDGHPGPYRTFHPFEQDKTAKVQNDCLHWCLPGPIDTWNELIMKILVDEGEICYT</sequence>
<dbReference type="Pfam" id="PF13839">
    <property type="entry name" value="PC-Esterase"/>
    <property type="match status" value="1"/>
</dbReference>
<comment type="similarity">
    <text evidence="2">Belongs to the PC-esterase family. TBL subfamily.</text>
</comment>
<dbReference type="InterPro" id="IPR026057">
    <property type="entry name" value="TBL_C"/>
</dbReference>
<evidence type="ECO:0000256" key="2">
    <source>
        <dbReference type="ARBA" id="ARBA00007727"/>
    </source>
</evidence>
<dbReference type="AlphaFoldDB" id="A0A835R6X2"/>
<dbReference type="PANTHER" id="PTHR32285:SF324">
    <property type="entry name" value="PROTEIN TRICHOME BIREFRINGENCE-LIKE 25"/>
    <property type="match status" value="1"/>
</dbReference>
<evidence type="ECO:0000256" key="5">
    <source>
        <dbReference type="ARBA" id="ARBA00022989"/>
    </source>
</evidence>
<comment type="caution">
    <text evidence="11">The sequence shown here is derived from an EMBL/GenBank/DDBJ whole genome shotgun (WGS) entry which is preliminary data.</text>
</comment>
<protein>
    <recommendedName>
        <fullName evidence="13">Trichome birefringence-like N-terminal domain-containing protein</fullName>
    </recommendedName>
</protein>
<dbReference type="PANTHER" id="PTHR32285">
    <property type="entry name" value="PROTEIN TRICHOME BIREFRINGENCE-LIKE 9-RELATED"/>
    <property type="match status" value="1"/>
</dbReference>
<evidence type="ECO:0000256" key="7">
    <source>
        <dbReference type="ARBA" id="ARBA00023136"/>
    </source>
</evidence>
<feature type="domain" description="Trichome birefringence-like N-terminal" evidence="10">
    <location>
        <begin position="93"/>
        <end position="145"/>
    </location>
</feature>
<reference evidence="11 12" key="1">
    <citation type="journal article" date="2020" name="Nat. Food">
        <title>A phased Vanilla planifolia genome enables genetic improvement of flavour and production.</title>
        <authorList>
            <person name="Hasing T."/>
            <person name="Tang H."/>
            <person name="Brym M."/>
            <person name="Khazi F."/>
            <person name="Huang T."/>
            <person name="Chambers A.H."/>
        </authorList>
    </citation>
    <scope>NUCLEOTIDE SEQUENCE [LARGE SCALE GENOMIC DNA]</scope>
    <source>
        <tissue evidence="11">Leaf</tissue>
    </source>
</reference>
<proteinExistence type="inferred from homology"/>
<dbReference type="GO" id="GO:1990538">
    <property type="term" value="F:xylan O-acetyltransferase activity"/>
    <property type="evidence" value="ECO:0007669"/>
    <property type="project" value="UniProtKB-ARBA"/>
</dbReference>
<keyword evidence="7 8" id="KW-0472">Membrane</keyword>